<dbReference type="EMBL" id="CP062222">
    <property type="protein sequence ID" value="QTC90011.1"/>
    <property type="molecule type" value="Genomic_DNA"/>
</dbReference>
<dbReference type="NCBIfam" id="TIGR00634">
    <property type="entry name" value="recN"/>
    <property type="match status" value="1"/>
</dbReference>
<dbReference type="AlphaFoldDB" id="A0A975GUG3"/>
<keyword evidence="7 9" id="KW-0234">DNA repair</keyword>
<evidence type="ECO:0000256" key="5">
    <source>
        <dbReference type="ARBA" id="ARBA00022763"/>
    </source>
</evidence>
<proteinExistence type="inferred from homology"/>
<dbReference type="PIRSF" id="PIRSF003128">
    <property type="entry name" value="RecN"/>
    <property type="match status" value="1"/>
</dbReference>
<protein>
    <recommendedName>
        <fullName evidence="3 9">DNA repair protein RecN</fullName>
    </recommendedName>
    <alternativeName>
        <fullName evidence="8 9">Recombination protein N</fullName>
    </alternativeName>
</protein>
<comment type="function">
    <text evidence="1 9">May be involved in recombinational repair of damaged DNA.</text>
</comment>
<sequence>MLTALAIRDIVLVDALDLDVETGLTVLTGETGAGKSIILDALGLALGGRGEAGLVRTGAKQASATAVFTAPDDADLIALIAERGFEVAAGEDLILRRVLSADGRSRAYINDQPAGVAALREIGSRLVEVHGQHETVGLLDWRTHRALLDGYGGLSPQLTAVAAAAETLKAAEARLSELKAAAADAAARAEEIALNLADLDALDPREDEETELAGERAILGAAEKAMADLADARTQLGGDKLSQKLSAALRAVEHARQRAVQAIGMQDGAEADHPVIARLAAAAEAIDRTIVEAVEAIAEVDAAAAAFDFEPGRLDKAEERLFALRAAARKLNTTVPALPRLRISLREQLRLIEDGADALTAARREATAAREAYDLAATFLTSAREAAADRLTSGVMAELTPLKLERARFRVAFEPVGEGRRGPLGVETIRFEIATNAGDGFGPLDAIASGGELARFALAMKAALAGREDQRQPVMIFDEVDQGVGGAVAEAVGQRLKRLSTGAQVLVVTHSPQVAARGHAHWKVMKSDQDGVTTTTVVALDDARRQEEIARMLSGAVITDEARAAAKALIG</sequence>
<evidence type="ECO:0000256" key="3">
    <source>
        <dbReference type="ARBA" id="ARBA00021315"/>
    </source>
</evidence>
<dbReference type="CDD" id="cd03241">
    <property type="entry name" value="ABC_RecN"/>
    <property type="match status" value="2"/>
</dbReference>
<reference evidence="12" key="1">
    <citation type="submission" date="2020-09" db="EMBL/GenBank/DDBJ databases">
        <title>Brevundimonas sp. LVF2 isolated from a puddle in Goettingen, Germany.</title>
        <authorList>
            <person name="Friedrich I."/>
            <person name="Klassen A."/>
            <person name="Hannes N."/>
            <person name="Schneider D."/>
            <person name="Hertel R."/>
            <person name="Daniel R."/>
        </authorList>
    </citation>
    <scope>NUCLEOTIDE SEQUENCE</scope>
    <source>
        <strain evidence="12">LVF2</strain>
    </source>
</reference>
<dbReference type="Gene3D" id="3.40.50.300">
    <property type="entry name" value="P-loop containing nucleotide triphosphate hydrolases"/>
    <property type="match status" value="2"/>
</dbReference>
<evidence type="ECO:0000256" key="8">
    <source>
        <dbReference type="ARBA" id="ARBA00033408"/>
    </source>
</evidence>
<evidence type="ECO:0000256" key="2">
    <source>
        <dbReference type="ARBA" id="ARBA00009441"/>
    </source>
</evidence>
<organism evidence="12 13">
    <name type="scientific">Brevundimonas goettingensis</name>
    <dbReference type="NCBI Taxonomy" id="2774190"/>
    <lineage>
        <taxon>Bacteria</taxon>
        <taxon>Pseudomonadati</taxon>
        <taxon>Pseudomonadota</taxon>
        <taxon>Alphaproteobacteria</taxon>
        <taxon>Caulobacterales</taxon>
        <taxon>Caulobacteraceae</taxon>
        <taxon>Brevundimonas</taxon>
    </lineage>
</organism>
<dbReference type="InterPro" id="IPR003395">
    <property type="entry name" value="RecF/RecN/SMC_N"/>
</dbReference>
<keyword evidence="13" id="KW-1185">Reference proteome</keyword>
<dbReference type="RefSeq" id="WP_207868426.1">
    <property type="nucleotide sequence ID" value="NZ_CP062222.1"/>
</dbReference>
<dbReference type="InterPro" id="IPR027417">
    <property type="entry name" value="P-loop_NTPase"/>
</dbReference>
<dbReference type="GO" id="GO:0009432">
    <property type="term" value="P:SOS response"/>
    <property type="evidence" value="ECO:0007669"/>
    <property type="project" value="TreeGrafter"/>
</dbReference>
<name>A0A975GUG3_9CAUL</name>
<comment type="similarity">
    <text evidence="2 9">Belongs to the RecN family.</text>
</comment>
<dbReference type="Proteomes" id="UP000663918">
    <property type="component" value="Chromosome"/>
</dbReference>
<dbReference type="KEGG" id="bgoe:IFJ75_11990"/>
<keyword evidence="4" id="KW-0547">Nucleotide-binding</keyword>
<evidence type="ECO:0000256" key="4">
    <source>
        <dbReference type="ARBA" id="ARBA00022741"/>
    </source>
</evidence>
<dbReference type="FunFam" id="3.40.50.300:FF:000319">
    <property type="entry name" value="DNA repair protein RecN"/>
    <property type="match status" value="1"/>
</dbReference>
<evidence type="ECO:0000256" key="9">
    <source>
        <dbReference type="PIRNR" id="PIRNR003128"/>
    </source>
</evidence>
<gene>
    <name evidence="12" type="primary">recN</name>
    <name evidence="12" type="ORF">IFJ75_11990</name>
</gene>
<feature type="coiled-coil region" evidence="10">
    <location>
        <begin position="161"/>
        <end position="195"/>
    </location>
</feature>
<dbReference type="PANTHER" id="PTHR11059">
    <property type="entry name" value="DNA REPAIR PROTEIN RECN"/>
    <property type="match status" value="1"/>
</dbReference>
<evidence type="ECO:0000256" key="7">
    <source>
        <dbReference type="ARBA" id="ARBA00023204"/>
    </source>
</evidence>
<evidence type="ECO:0000313" key="13">
    <source>
        <dbReference type="Proteomes" id="UP000663918"/>
    </source>
</evidence>
<evidence type="ECO:0000259" key="11">
    <source>
        <dbReference type="Pfam" id="PF02463"/>
    </source>
</evidence>
<dbReference type="GO" id="GO:0043590">
    <property type="term" value="C:bacterial nucleoid"/>
    <property type="evidence" value="ECO:0007669"/>
    <property type="project" value="TreeGrafter"/>
</dbReference>
<keyword evidence="5 9" id="KW-0227">DNA damage</keyword>
<dbReference type="SUPFAM" id="SSF52540">
    <property type="entry name" value="P-loop containing nucleoside triphosphate hydrolases"/>
    <property type="match status" value="2"/>
</dbReference>
<evidence type="ECO:0000313" key="12">
    <source>
        <dbReference type="EMBL" id="QTC90011.1"/>
    </source>
</evidence>
<keyword evidence="6" id="KW-0067">ATP-binding</keyword>
<feature type="domain" description="RecF/RecN/SMC N-terminal" evidence="11">
    <location>
        <begin position="15"/>
        <end position="529"/>
    </location>
</feature>
<evidence type="ECO:0000256" key="1">
    <source>
        <dbReference type="ARBA" id="ARBA00003618"/>
    </source>
</evidence>
<evidence type="ECO:0000256" key="6">
    <source>
        <dbReference type="ARBA" id="ARBA00022840"/>
    </source>
</evidence>
<evidence type="ECO:0000256" key="10">
    <source>
        <dbReference type="SAM" id="Coils"/>
    </source>
</evidence>
<dbReference type="InterPro" id="IPR004604">
    <property type="entry name" value="DNA_recomb/repair_RecN"/>
</dbReference>
<dbReference type="Pfam" id="PF02463">
    <property type="entry name" value="SMC_N"/>
    <property type="match status" value="1"/>
</dbReference>
<keyword evidence="10" id="KW-0175">Coiled coil</keyword>
<dbReference type="GO" id="GO:0006281">
    <property type="term" value="P:DNA repair"/>
    <property type="evidence" value="ECO:0007669"/>
    <property type="project" value="UniProtKB-KW"/>
</dbReference>
<dbReference type="GO" id="GO:0006310">
    <property type="term" value="P:DNA recombination"/>
    <property type="evidence" value="ECO:0007669"/>
    <property type="project" value="InterPro"/>
</dbReference>
<accession>A0A975GUG3</accession>
<dbReference type="PANTHER" id="PTHR11059:SF0">
    <property type="entry name" value="DNA REPAIR PROTEIN RECN"/>
    <property type="match status" value="1"/>
</dbReference>
<dbReference type="GO" id="GO:0005524">
    <property type="term" value="F:ATP binding"/>
    <property type="evidence" value="ECO:0007669"/>
    <property type="project" value="UniProtKB-KW"/>
</dbReference>